<dbReference type="Gene3D" id="1.10.4030.10">
    <property type="entry name" value="Porin chaperone SurA, peptide-binding domain"/>
    <property type="match status" value="1"/>
</dbReference>
<dbReference type="PROSITE" id="PS50198">
    <property type="entry name" value="PPIC_PPIASE_2"/>
    <property type="match status" value="1"/>
</dbReference>
<dbReference type="SUPFAM" id="SSF54534">
    <property type="entry name" value="FKBP-like"/>
    <property type="match status" value="1"/>
</dbReference>
<comment type="caution">
    <text evidence="5">The sequence shown here is derived from an EMBL/GenBank/DDBJ whole genome shotgun (WGS) entry which is preliminary data.</text>
</comment>
<organism evidence="5 6">
    <name type="scientific">Paenibacillus shirakamiensis</name>
    <dbReference type="NCBI Taxonomy" id="1265935"/>
    <lineage>
        <taxon>Bacteria</taxon>
        <taxon>Bacillati</taxon>
        <taxon>Bacillota</taxon>
        <taxon>Bacilli</taxon>
        <taxon>Bacillales</taxon>
        <taxon>Paenibacillaceae</taxon>
        <taxon>Paenibacillus</taxon>
    </lineage>
</organism>
<dbReference type="InterPro" id="IPR050245">
    <property type="entry name" value="PrsA_foldase"/>
</dbReference>
<dbReference type="PROSITE" id="PS01096">
    <property type="entry name" value="PPIC_PPIASE_1"/>
    <property type="match status" value="1"/>
</dbReference>
<accession>A0ABS4JKD2</accession>
<dbReference type="Proteomes" id="UP001519288">
    <property type="component" value="Unassembled WGS sequence"/>
</dbReference>
<dbReference type="PANTHER" id="PTHR47245">
    <property type="entry name" value="PEPTIDYLPROLYL ISOMERASE"/>
    <property type="match status" value="1"/>
</dbReference>
<dbReference type="RefSeq" id="WP_209864739.1">
    <property type="nucleotide sequence ID" value="NZ_JAGGLD010000006.1"/>
</dbReference>
<evidence type="ECO:0000259" key="4">
    <source>
        <dbReference type="PROSITE" id="PS50198"/>
    </source>
</evidence>
<evidence type="ECO:0000313" key="5">
    <source>
        <dbReference type="EMBL" id="MBP2002170.1"/>
    </source>
</evidence>
<protein>
    <submittedName>
        <fullName evidence="5">Foldase protein PrsA</fullName>
        <ecNumber evidence="5">5.2.1.8</ecNumber>
    </submittedName>
</protein>
<dbReference type="InterPro" id="IPR000297">
    <property type="entry name" value="PPIase_PpiC"/>
</dbReference>
<keyword evidence="1" id="KW-0697">Rotamase</keyword>
<reference evidence="5 6" key="1">
    <citation type="submission" date="2021-03" db="EMBL/GenBank/DDBJ databases">
        <title>Genomic Encyclopedia of Type Strains, Phase IV (KMG-IV): sequencing the most valuable type-strain genomes for metagenomic binning, comparative biology and taxonomic classification.</title>
        <authorList>
            <person name="Goeker M."/>
        </authorList>
    </citation>
    <scope>NUCLEOTIDE SEQUENCE [LARGE SCALE GENOMIC DNA]</scope>
    <source>
        <strain evidence="5 6">DSM 26806</strain>
    </source>
</reference>
<gene>
    <name evidence="5" type="ORF">J2Z69_003227</name>
</gene>
<feature type="domain" description="PpiC" evidence="4">
    <location>
        <begin position="244"/>
        <end position="334"/>
    </location>
</feature>
<dbReference type="PANTHER" id="PTHR47245:SF2">
    <property type="entry name" value="PEPTIDYL-PROLYL CIS-TRANS ISOMERASE HP_0175-RELATED"/>
    <property type="match status" value="1"/>
</dbReference>
<feature type="transmembrane region" description="Helical" evidence="3">
    <location>
        <begin position="90"/>
        <end position="108"/>
    </location>
</feature>
<keyword evidence="1 5" id="KW-0413">Isomerase</keyword>
<dbReference type="GO" id="GO:0003755">
    <property type="term" value="F:peptidyl-prolyl cis-trans isomerase activity"/>
    <property type="evidence" value="ECO:0007669"/>
    <property type="project" value="UniProtKB-EC"/>
</dbReference>
<dbReference type="Gene3D" id="3.10.50.40">
    <property type="match status" value="1"/>
</dbReference>
<dbReference type="InterPro" id="IPR027304">
    <property type="entry name" value="Trigger_fact/SurA_dom_sf"/>
</dbReference>
<keyword evidence="3" id="KW-1133">Transmembrane helix</keyword>
<dbReference type="Pfam" id="PF13624">
    <property type="entry name" value="SurA_N_3"/>
    <property type="match status" value="1"/>
</dbReference>
<dbReference type="EC" id="5.2.1.8" evidence="5"/>
<evidence type="ECO:0000256" key="1">
    <source>
        <dbReference type="PROSITE-ProRule" id="PRU00278"/>
    </source>
</evidence>
<evidence type="ECO:0000256" key="2">
    <source>
        <dbReference type="SAM" id="MobiDB-lite"/>
    </source>
</evidence>
<dbReference type="EMBL" id="JAGGLD010000006">
    <property type="protein sequence ID" value="MBP2002170.1"/>
    <property type="molecule type" value="Genomic_DNA"/>
</dbReference>
<dbReference type="InterPro" id="IPR023058">
    <property type="entry name" value="PPIase_PpiC_CS"/>
</dbReference>
<keyword evidence="3" id="KW-0812">Transmembrane</keyword>
<proteinExistence type="predicted"/>
<keyword evidence="3" id="KW-0472">Membrane</keyword>
<dbReference type="Pfam" id="PF13145">
    <property type="entry name" value="Rotamase_2"/>
    <property type="match status" value="1"/>
</dbReference>
<dbReference type="InterPro" id="IPR046357">
    <property type="entry name" value="PPIase_dom_sf"/>
</dbReference>
<sequence length="395" mass="42349">MEDKDPKNLNEPLEGHSDLHKNENETEHISEPVTPSEVPVATEATTVHEKATSSEEAAARNASAPEPGSYLTEQAAGGNPAVTAAKRQSLIWMAVSLVLAVVLVVMLVKPLAGGGTSKNVAATVNGEKITENQLYKEILKKDANSSQILDSMINDELVRQAADKAKVTVSDAEINKEVGYLEDQYGSKESLDAALTQSSLTRDDLKGLVINQLRLRKLLSNKITVTDAQVKEYFDQNKASLDTPEKFKLSGITVATQAEADAVLKQLKGGADFAKLAKEKSVDTASKDKGGDLGFVAKAQLEATIQTEVAKLKKGDLSPVIKTETGFKIVKLIDTKAAVPATYEARKDQIKDGLASQQVSQLQAAYMEELTKNAKIVNNVSKKTTTDAAATTTNQ</sequence>
<evidence type="ECO:0000313" key="6">
    <source>
        <dbReference type="Proteomes" id="UP001519288"/>
    </source>
</evidence>
<dbReference type="SUPFAM" id="SSF109998">
    <property type="entry name" value="Triger factor/SurA peptide-binding domain-like"/>
    <property type="match status" value="1"/>
</dbReference>
<feature type="compositionally biased region" description="Low complexity" evidence="2">
    <location>
        <begin position="54"/>
        <end position="66"/>
    </location>
</feature>
<feature type="compositionally biased region" description="Basic and acidic residues" evidence="2">
    <location>
        <begin position="1"/>
        <end position="30"/>
    </location>
</feature>
<keyword evidence="6" id="KW-1185">Reference proteome</keyword>
<feature type="region of interest" description="Disordered" evidence="2">
    <location>
        <begin position="1"/>
        <end position="75"/>
    </location>
</feature>
<evidence type="ECO:0000256" key="3">
    <source>
        <dbReference type="SAM" id="Phobius"/>
    </source>
</evidence>
<name>A0ABS4JKD2_9BACL</name>